<dbReference type="EMBL" id="LXQA010950036">
    <property type="protein sequence ID" value="MCI78407.1"/>
    <property type="molecule type" value="Genomic_DNA"/>
</dbReference>
<reference evidence="2 3" key="1">
    <citation type="journal article" date="2018" name="Front. Plant Sci.">
        <title>Red Clover (Trifolium pratense) and Zigzag Clover (T. medium) - A Picture of Genomic Similarities and Differences.</title>
        <authorList>
            <person name="Dluhosova J."/>
            <person name="Istvanek J."/>
            <person name="Nedelnik J."/>
            <person name="Repkova J."/>
        </authorList>
    </citation>
    <scope>NUCLEOTIDE SEQUENCE [LARGE SCALE GENOMIC DNA]</scope>
    <source>
        <strain evidence="3">cv. 10/8</strain>
        <tissue evidence="2">Leaf</tissue>
    </source>
</reference>
<evidence type="ECO:0000256" key="1">
    <source>
        <dbReference type="SAM" id="MobiDB-lite"/>
    </source>
</evidence>
<feature type="non-terminal residue" evidence="2">
    <location>
        <position position="23"/>
    </location>
</feature>
<organism evidence="2 3">
    <name type="scientific">Trifolium medium</name>
    <dbReference type="NCBI Taxonomy" id="97028"/>
    <lineage>
        <taxon>Eukaryota</taxon>
        <taxon>Viridiplantae</taxon>
        <taxon>Streptophyta</taxon>
        <taxon>Embryophyta</taxon>
        <taxon>Tracheophyta</taxon>
        <taxon>Spermatophyta</taxon>
        <taxon>Magnoliopsida</taxon>
        <taxon>eudicotyledons</taxon>
        <taxon>Gunneridae</taxon>
        <taxon>Pentapetalae</taxon>
        <taxon>rosids</taxon>
        <taxon>fabids</taxon>
        <taxon>Fabales</taxon>
        <taxon>Fabaceae</taxon>
        <taxon>Papilionoideae</taxon>
        <taxon>50 kb inversion clade</taxon>
        <taxon>NPAAA clade</taxon>
        <taxon>Hologalegina</taxon>
        <taxon>IRL clade</taxon>
        <taxon>Trifolieae</taxon>
        <taxon>Trifolium</taxon>
    </lineage>
</organism>
<feature type="region of interest" description="Disordered" evidence="1">
    <location>
        <begin position="1"/>
        <end position="23"/>
    </location>
</feature>
<protein>
    <submittedName>
        <fullName evidence="2">Uncharacterized protein</fullName>
    </submittedName>
</protein>
<dbReference type="AlphaFoldDB" id="A0A392URF9"/>
<dbReference type="Proteomes" id="UP000265520">
    <property type="component" value="Unassembled WGS sequence"/>
</dbReference>
<gene>
    <name evidence="2" type="ORF">A2U01_0099677</name>
</gene>
<sequence>MAGINNNTNEQMAENNLAAEYGP</sequence>
<proteinExistence type="predicted"/>
<feature type="compositionally biased region" description="Low complexity" evidence="1">
    <location>
        <begin position="1"/>
        <end position="16"/>
    </location>
</feature>
<evidence type="ECO:0000313" key="3">
    <source>
        <dbReference type="Proteomes" id="UP000265520"/>
    </source>
</evidence>
<comment type="caution">
    <text evidence="2">The sequence shown here is derived from an EMBL/GenBank/DDBJ whole genome shotgun (WGS) entry which is preliminary data.</text>
</comment>
<name>A0A392URF9_9FABA</name>
<keyword evidence="3" id="KW-1185">Reference proteome</keyword>
<evidence type="ECO:0000313" key="2">
    <source>
        <dbReference type="EMBL" id="MCI78407.1"/>
    </source>
</evidence>
<accession>A0A392URF9</accession>